<dbReference type="Pfam" id="PF18998">
    <property type="entry name" value="Flg_new_2"/>
    <property type="match status" value="1"/>
</dbReference>
<protein>
    <submittedName>
        <fullName evidence="2">Zinc dependent phospholipase C</fullName>
    </submittedName>
</protein>
<organism evidence="2 3">
    <name type="scientific">Methanoregula formicica (strain DSM 22288 / NBRC 105244 / SMSP)</name>
    <dbReference type="NCBI Taxonomy" id="593750"/>
    <lineage>
        <taxon>Archaea</taxon>
        <taxon>Methanobacteriati</taxon>
        <taxon>Methanobacteriota</taxon>
        <taxon>Stenosarchaea group</taxon>
        <taxon>Methanomicrobia</taxon>
        <taxon>Methanomicrobiales</taxon>
        <taxon>Methanoregulaceae</taxon>
        <taxon>Methanoregula</taxon>
    </lineage>
</organism>
<sequence precursor="true">MNKKQCFFTGLMVILLIVGIISPVMGAEERMDSKEKELNADLDATQEKFSRFSHEGYDQKHRCPIKVPDSYTMIENLTIDASLMNATPHWVFLAAGKTEQKALLSYVRAANVTAKKKIQWSLFLMKSWMKYPVKLIKTDNGTTLVPGKTPYRFSMTSQENRTFQEIERYIAEDMANVQAETATVRWFAEPTHTTFMLTAFSNADNIPDDLKTIAAGAAIQPDSWYSFPVHQMNHGYVPISITPPITGAGIAPDNFRDYANSAKSKFSSHDYEGAFRDMGYASHFMTDLGNPFHTPMVQLIPLEYIDTPFSQVVFPNSQMIVNYEELHNRYEGMVSSNWGMFYDGNTERYDIIEPGFSAKSHAVYSWGMSYPLVYQCYWHFVNTHNTDFSTNSAIVGITKNRISESMKNTRGLVYYVTEGKAPTLTVTASAGTGGSISPAGENTVPYGGSLTFTVTPAAGYEIEDVKVDGSSIGAVSSKTISSITADHTISATFSKNLPPIVALCSAGTAFDATKYPQNWPQSDAMTSQCNWDGNGRVYISGDPGALTGIRADDGFTVQIQPSGATYDAQPHHATVHNIIELTGGMTPGMNTVTVVVRNWMGLSMSYGSLSGIGTDQTPTIIQVNSQTLALSAMEKTSASDLPSFITESPDGLIVNGTLMKTTNESSG</sequence>
<evidence type="ECO:0000259" key="1">
    <source>
        <dbReference type="Pfam" id="PF18998"/>
    </source>
</evidence>
<dbReference type="STRING" id="593750.Metfor_1846"/>
<dbReference type="HOGENOM" id="CLU_411421_0_0_2"/>
<evidence type="ECO:0000313" key="3">
    <source>
        <dbReference type="Proteomes" id="UP000010824"/>
    </source>
</evidence>
<dbReference type="InParanoid" id="L0HIG5"/>
<dbReference type="InterPro" id="IPR008947">
    <property type="entry name" value="PLipase_C/P1_nuclease_dom_sf"/>
</dbReference>
<dbReference type="eggNOG" id="arCOG05189">
    <property type="taxonomic scope" value="Archaea"/>
</dbReference>
<dbReference type="KEGG" id="mfo:Metfor_1846"/>
<dbReference type="eggNOG" id="arCOG04005">
    <property type="taxonomic scope" value="Archaea"/>
</dbReference>
<dbReference type="SUPFAM" id="SSF48537">
    <property type="entry name" value="Phospholipase C/P1 nuclease"/>
    <property type="match status" value="1"/>
</dbReference>
<feature type="domain" description="Bacterial repeat" evidence="1">
    <location>
        <begin position="425"/>
        <end position="496"/>
    </location>
</feature>
<proteinExistence type="predicted"/>
<name>L0HIG5_METFS</name>
<dbReference type="Proteomes" id="UP000010824">
    <property type="component" value="Chromosome"/>
</dbReference>
<keyword evidence="3" id="KW-1185">Reference proteome</keyword>
<reference evidence="3" key="1">
    <citation type="submission" date="2011-12" db="EMBL/GenBank/DDBJ databases">
        <title>Complete sequence of Methanoregula formicicum SMSP.</title>
        <authorList>
            <person name="Lucas S."/>
            <person name="Han J."/>
            <person name="Lapidus A."/>
            <person name="Cheng J.-F."/>
            <person name="Goodwin L."/>
            <person name="Pitluck S."/>
            <person name="Peters L."/>
            <person name="Ovchinnikova G."/>
            <person name="Teshima H."/>
            <person name="Detter J.C."/>
            <person name="Han C."/>
            <person name="Tapia R."/>
            <person name="Land M."/>
            <person name="Hauser L."/>
            <person name="Kyrpides N."/>
            <person name="Ivanova N."/>
            <person name="Pagani I."/>
            <person name="Imachi H."/>
            <person name="Tamaki H."/>
            <person name="Sekiguchi Y."/>
            <person name="Kamagata Y."/>
            <person name="Cadillo-Quiroz H."/>
            <person name="Zinder S."/>
            <person name="Liu W.-T."/>
            <person name="Woyke T."/>
        </authorList>
    </citation>
    <scope>NUCLEOTIDE SEQUENCE [LARGE SCALE GENOMIC DNA]</scope>
    <source>
        <strain evidence="3">DSM 22288 / NBRC 105244 / SMSP</strain>
    </source>
</reference>
<dbReference type="Gene3D" id="1.10.575.10">
    <property type="entry name" value="P1 Nuclease"/>
    <property type="match status" value="1"/>
</dbReference>
<dbReference type="AlphaFoldDB" id="L0HIG5"/>
<dbReference type="InterPro" id="IPR044060">
    <property type="entry name" value="Bacterial_rp_domain"/>
</dbReference>
<evidence type="ECO:0000313" key="2">
    <source>
        <dbReference type="EMBL" id="AGB02869.1"/>
    </source>
</evidence>
<dbReference type="EMBL" id="CP003167">
    <property type="protein sequence ID" value="AGB02869.1"/>
    <property type="molecule type" value="Genomic_DNA"/>
</dbReference>
<dbReference type="GO" id="GO:0016788">
    <property type="term" value="F:hydrolase activity, acting on ester bonds"/>
    <property type="evidence" value="ECO:0007669"/>
    <property type="project" value="InterPro"/>
</dbReference>
<reference evidence="2 3" key="2">
    <citation type="journal article" date="2014" name="Genome Announc.">
        <title>Complete Genome Sequence of Methanoregula formicica SMSPT, a Mesophilic Hydrogenotrophic Methanogen Isolated from a Methanogenic Upflow Anaerobic Sludge Blanket Reactor.</title>
        <authorList>
            <person name="Yamamoto K."/>
            <person name="Tamaki H."/>
            <person name="Cadillo-Quiroz H."/>
            <person name="Imachi H."/>
            <person name="Kyrpides N."/>
            <person name="Woyke T."/>
            <person name="Goodwin L."/>
            <person name="Zinder S.H."/>
            <person name="Kamagata Y."/>
            <person name="Liu W.T."/>
        </authorList>
    </citation>
    <scope>NUCLEOTIDE SEQUENCE [LARGE SCALE GENOMIC DNA]</scope>
    <source>
        <strain evidence="3">DSM 22288 / NBRC 105244 / SMSP</strain>
    </source>
</reference>
<gene>
    <name evidence="2" type="ordered locus">Metfor_1846</name>
</gene>
<accession>L0HIG5</accession>